<keyword evidence="4" id="KW-1185">Reference proteome</keyword>
<feature type="region of interest" description="Disordered" evidence="1">
    <location>
        <begin position="124"/>
        <end position="145"/>
    </location>
</feature>
<evidence type="ECO:0000256" key="1">
    <source>
        <dbReference type="SAM" id="MobiDB-lite"/>
    </source>
</evidence>
<dbReference type="KEGG" id="fmr:Fuma_01988"/>
<keyword evidence="2" id="KW-0472">Membrane</keyword>
<gene>
    <name evidence="3" type="ORF">Fuma_01988</name>
</gene>
<evidence type="ECO:0000313" key="3">
    <source>
        <dbReference type="EMBL" id="APZ92377.1"/>
    </source>
</evidence>
<feature type="transmembrane region" description="Helical" evidence="2">
    <location>
        <begin position="60"/>
        <end position="82"/>
    </location>
</feature>
<sequence>MLADRAARASVGRGGKTEEVARGFFSFCPSLHRSALIPYTATAMPKLPQKREPQPDVPTVPIALLVTLMVSFAFFGLLAVILPGAGMMALTMFVLGVFFWLQYVIWGKWLFGLAVRMEHKAEAAERQKEERMATNQHQSPNTDSP</sequence>
<evidence type="ECO:0000256" key="2">
    <source>
        <dbReference type="SAM" id="Phobius"/>
    </source>
</evidence>
<feature type="compositionally biased region" description="Polar residues" evidence="1">
    <location>
        <begin position="134"/>
        <end position="145"/>
    </location>
</feature>
<name>A0A1P8WEC7_9PLAN</name>
<dbReference type="Proteomes" id="UP000187735">
    <property type="component" value="Chromosome"/>
</dbReference>
<evidence type="ECO:0000313" key="4">
    <source>
        <dbReference type="Proteomes" id="UP000187735"/>
    </source>
</evidence>
<dbReference type="EMBL" id="CP017641">
    <property type="protein sequence ID" value="APZ92377.1"/>
    <property type="molecule type" value="Genomic_DNA"/>
</dbReference>
<feature type="transmembrane region" description="Helical" evidence="2">
    <location>
        <begin position="88"/>
        <end position="111"/>
    </location>
</feature>
<accession>A0A1P8WEC7</accession>
<proteinExistence type="predicted"/>
<keyword evidence="2" id="KW-0812">Transmembrane</keyword>
<reference evidence="3 4" key="1">
    <citation type="journal article" date="2016" name="Front. Microbiol.">
        <title>Fuerstia marisgermanicae gen. nov., sp. nov., an Unusual Member of the Phylum Planctomycetes from the German Wadden Sea.</title>
        <authorList>
            <person name="Kohn T."/>
            <person name="Heuer A."/>
            <person name="Jogler M."/>
            <person name="Vollmers J."/>
            <person name="Boedeker C."/>
            <person name="Bunk B."/>
            <person name="Rast P."/>
            <person name="Borchert D."/>
            <person name="Glockner I."/>
            <person name="Freese H.M."/>
            <person name="Klenk H.P."/>
            <person name="Overmann J."/>
            <person name="Kaster A.K."/>
            <person name="Rohde M."/>
            <person name="Wiegand S."/>
            <person name="Jogler C."/>
        </authorList>
    </citation>
    <scope>NUCLEOTIDE SEQUENCE [LARGE SCALE GENOMIC DNA]</scope>
    <source>
        <strain evidence="3 4">NH11</strain>
    </source>
</reference>
<dbReference type="AlphaFoldDB" id="A0A1P8WEC7"/>
<organism evidence="3 4">
    <name type="scientific">Fuerstiella marisgermanici</name>
    <dbReference type="NCBI Taxonomy" id="1891926"/>
    <lineage>
        <taxon>Bacteria</taxon>
        <taxon>Pseudomonadati</taxon>
        <taxon>Planctomycetota</taxon>
        <taxon>Planctomycetia</taxon>
        <taxon>Planctomycetales</taxon>
        <taxon>Planctomycetaceae</taxon>
        <taxon>Fuerstiella</taxon>
    </lineage>
</organism>
<protein>
    <submittedName>
        <fullName evidence="3">Uncharacterized protein</fullName>
    </submittedName>
</protein>
<keyword evidence="2" id="KW-1133">Transmembrane helix</keyword>